<protein>
    <submittedName>
        <fullName evidence="2">Uncharacterized protein</fullName>
    </submittedName>
</protein>
<accession>A0ABU5QY01</accession>
<evidence type="ECO:0000256" key="1">
    <source>
        <dbReference type="SAM" id="Phobius"/>
    </source>
</evidence>
<dbReference type="Proteomes" id="UP001304298">
    <property type="component" value="Unassembled WGS sequence"/>
</dbReference>
<dbReference type="EMBL" id="JAYFSI010000001">
    <property type="protein sequence ID" value="MEA5358758.1"/>
    <property type="molecule type" value="Genomic_DNA"/>
</dbReference>
<keyword evidence="1" id="KW-0472">Membrane</keyword>
<reference evidence="2 3" key="1">
    <citation type="submission" date="2023-12" db="EMBL/GenBank/DDBJ databases">
        <title>Amycolatopsis sp. V23-08.</title>
        <authorList>
            <person name="Somphong A."/>
        </authorList>
    </citation>
    <scope>NUCLEOTIDE SEQUENCE [LARGE SCALE GENOMIC DNA]</scope>
    <source>
        <strain evidence="2 3">V23-08</strain>
    </source>
</reference>
<feature type="transmembrane region" description="Helical" evidence="1">
    <location>
        <begin position="42"/>
        <end position="65"/>
    </location>
</feature>
<evidence type="ECO:0000313" key="3">
    <source>
        <dbReference type="Proteomes" id="UP001304298"/>
    </source>
</evidence>
<keyword evidence="1" id="KW-0812">Transmembrane</keyword>
<name>A0ABU5QY01_9PSEU</name>
<dbReference type="RefSeq" id="WP_323323840.1">
    <property type="nucleotide sequence ID" value="NZ_JAYFSI010000001.1"/>
</dbReference>
<keyword evidence="3" id="KW-1185">Reference proteome</keyword>
<proteinExistence type="predicted"/>
<comment type="caution">
    <text evidence="2">The sequence shown here is derived from an EMBL/GenBank/DDBJ whole genome shotgun (WGS) entry which is preliminary data.</text>
</comment>
<keyword evidence="1" id="KW-1133">Transmembrane helix</keyword>
<organism evidence="2 3">
    <name type="scientific">Amycolatopsis heterodermiae</name>
    <dbReference type="NCBI Taxonomy" id="3110235"/>
    <lineage>
        <taxon>Bacteria</taxon>
        <taxon>Bacillati</taxon>
        <taxon>Actinomycetota</taxon>
        <taxon>Actinomycetes</taxon>
        <taxon>Pseudonocardiales</taxon>
        <taxon>Pseudonocardiaceae</taxon>
        <taxon>Amycolatopsis</taxon>
    </lineage>
</organism>
<evidence type="ECO:0000313" key="2">
    <source>
        <dbReference type="EMBL" id="MEA5358758.1"/>
    </source>
</evidence>
<gene>
    <name evidence="2" type="ORF">VA596_04360</name>
</gene>
<sequence length="69" mass="7323">MGIVFGLLVFGLSLKLLTLILQSILPAALWQMVSGGWDLLLSLLNPGLVGIGAALILGGLVWVFIGRRH</sequence>